<evidence type="ECO:0000313" key="3">
    <source>
        <dbReference type="Proteomes" id="UP000006906"/>
    </source>
</evidence>
<dbReference type="AlphaFoldDB" id="A0A2K3DKD2"/>
<gene>
    <name evidence="2" type="ORF">CHLRE_07g338100v5</name>
</gene>
<name>A0A2K3DKD2_CHLRE</name>
<dbReference type="InParanoid" id="A0A2K3DKD2"/>
<keyword evidence="3" id="KW-1185">Reference proteome</keyword>
<proteinExistence type="predicted"/>
<dbReference type="GeneID" id="5725642"/>
<dbReference type="Proteomes" id="UP000006906">
    <property type="component" value="Chromosome 7"/>
</dbReference>
<accession>A0A2K3DKD2</accession>
<dbReference type="RefSeq" id="XP_042922867.1">
    <property type="nucleotide sequence ID" value="XM_043064299.1"/>
</dbReference>
<organism evidence="2 3">
    <name type="scientific">Chlamydomonas reinhardtii</name>
    <name type="common">Chlamydomonas smithii</name>
    <dbReference type="NCBI Taxonomy" id="3055"/>
    <lineage>
        <taxon>Eukaryota</taxon>
        <taxon>Viridiplantae</taxon>
        <taxon>Chlorophyta</taxon>
        <taxon>core chlorophytes</taxon>
        <taxon>Chlorophyceae</taxon>
        <taxon>CS clade</taxon>
        <taxon>Chlamydomonadales</taxon>
        <taxon>Chlamydomonadaceae</taxon>
        <taxon>Chlamydomonas</taxon>
    </lineage>
</organism>
<feature type="region of interest" description="Disordered" evidence="1">
    <location>
        <begin position="1"/>
        <end position="20"/>
    </location>
</feature>
<sequence length="340" mass="38601">MARNLSRMEPQANDERRMANGVARPREDMYLIKYHAPQRPLFGDIDILGLHGTEMHRDYVFLCYPAADFVCKFLCTDHEVDVHQRMPGKRRRLDTAFQMAAGPKEQHAFAHALMDKMRKTPAPLSHLVVQQLQEDQQRLRENAEAWELVAAAQAEERLARLREEACRRQAAEMAEAAAEAARQKLARKVEWWRQNELRLQTELEVAAVAEAARQKEARKAEWWRQNGHKLQAELEAAACASAATDTSANSTSGSSRSSIVGDGSAAADLYVPAAVLLEVSQVQVQEVAEVEVEVEAAVAQQPKRNRSNRRRGGKKVQERRARSQQKQLLQQQEQQRARRQ</sequence>
<dbReference type="KEGG" id="cre:CHLRE_07g338100v5"/>
<dbReference type="Gramene" id="PNW80983">
    <property type="protein sequence ID" value="PNW80983"/>
    <property type="gene ID" value="CHLRE_07g338100v5"/>
</dbReference>
<feature type="compositionally biased region" description="Basic residues" evidence="1">
    <location>
        <begin position="303"/>
        <end position="314"/>
    </location>
</feature>
<feature type="region of interest" description="Disordered" evidence="1">
    <location>
        <begin position="298"/>
        <end position="340"/>
    </location>
</feature>
<evidence type="ECO:0000313" key="2">
    <source>
        <dbReference type="EMBL" id="PNW80983.1"/>
    </source>
</evidence>
<dbReference type="ExpressionAtlas" id="A0A2K3DKD2">
    <property type="expression patterns" value="differential"/>
</dbReference>
<evidence type="ECO:0000256" key="1">
    <source>
        <dbReference type="SAM" id="MobiDB-lite"/>
    </source>
</evidence>
<dbReference type="EMBL" id="CM008968">
    <property type="protein sequence ID" value="PNW80983.1"/>
    <property type="molecule type" value="Genomic_DNA"/>
</dbReference>
<reference evidence="2 3" key="1">
    <citation type="journal article" date="2007" name="Science">
        <title>The Chlamydomonas genome reveals the evolution of key animal and plant functions.</title>
        <authorList>
            <person name="Merchant S.S."/>
            <person name="Prochnik S.E."/>
            <person name="Vallon O."/>
            <person name="Harris E.H."/>
            <person name="Karpowicz S.J."/>
            <person name="Witman G.B."/>
            <person name="Terry A."/>
            <person name="Salamov A."/>
            <person name="Fritz-Laylin L.K."/>
            <person name="Marechal-Drouard L."/>
            <person name="Marshall W.F."/>
            <person name="Qu L.H."/>
            <person name="Nelson D.R."/>
            <person name="Sanderfoot A.A."/>
            <person name="Spalding M.H."/>
            <person name="Kapitonov V.V."/>
            <person name="Ren Q."/>
            <person name="Ferris P."/>
            <person name="Lindquist E."/>
            <person name="Shapiro H."/>
            <person name="Lucas S.M."/>
            <person name="Grimwood J."/>
            <person name="Schmutz J."/>
            <person name="Cardol P."/>
            <person name="Cerutti H."/>
            <person name="Chanfreau G."/>
            <person name="Chen C.L."/>
            <person name="Cognat V."/>
            <person name="Croft M.T."/>
            <person name="Dent R."/>
            <person name="Dutcher S."/>
            <person name="Fernandez E."/>
            <person name="Fukuzawa H."/>
            <person name="Gonzalez-Ballester D."/>
            <person name="Gonzalez-Halphen D."/>
            <person name="Hallmann A."/>
            <person name="Hanikenne M."/>
            <person name="Hippler M."/>
            <person name="Inwood W."/>
            <person name="Jabbari K."/>
            <person name="Kalanon M."/>
            <person name="Kuras R."/>
            <person name="Lefebvre P.A."/>
            <person name="Lemaire S.D."/>
            <person name="Lobanov A.V."/>
            <person name="Lohr M."/>
            <person name="Manuell A."/>
            <person name="Meier I."/>
            <person name="Mets L."/>
            <person name="Mittag M."/>
            <person name="Mittelmeier T."/>
            <person name="Moroney J.V."/>
            <person name="Moseley J."/>
            <person name="Napoli C."/>
            <person name="Nedelcu A.M."/>
            <person name="Niyogi K."/>
            <person name="Novoselov S.V."/>
            <person name="Paulsen I.T."/>
            <person name="Pazour G."/>
            <person name="Purton S."/>
            <person name="Ral J.P."/>
            <person name="Riano-Pachon D.M."/>
            <person name="Riekhof W."/>
            <person name="Rymarquis L."/>
            <person name="Schroda M."/>
            <person name="Stern D."/>
            <person name="Umen J."/>
            <person name="Willows R."/>
            <person name="Wilson N."/>
            <person name="Zimmer S.L."/>
            <person name="Allmer J."/>
            <person name="Balk J."/>
            <person name="Bisova K."/>
            <person name="Chen C.J."/>
            <person name="Elias M."/>
            <person name="Gendler K."/>
            <person name="Hauser C."/>
            <person name="Lamb M.R."/>
            <person name="Ledford H."/>
            <person name="Long J.C."/>
            <person name="Minagawa J."/>
            <person name="Page M.D."/>
            <person name="Pan J."/>
            <person name="Pootakham W."/>
            <person name="Roje S."/>
            <person name="Rose A."/>
            <person name="Stahlberg E."/>
            <person name="Terauchi A.M."/>
            <person name="Yang P."/>
            <person name="Ball S."/>
            <person name="Bowler C."/>
            <person name="Dieckmann C.L."/>
            <person name="Gladyshev V.N."/>
            <person name="Green P."/>
            <person name="Jorgensen R."/>
            <person name="Mayfield S."/>
            <person name="Mueller-Roeber B."/>
            <person name="Rajamani S."/>
            <person name="Sayre R.T."/>
            <person name="Brokstein P."/>
            <person name="Dubchak I."/>
            <person name="Goodstein D."/>
            <person name="Hornick L."/>
            <person name="Huang Y.W."/>
            <person name="Jhaveri J."/>
            <person name="Luo Y."/>
            <person name="Martinez D."/>
            <person name="Ngau W.C."/>
            <person name="Otillar B."/>
            <person name="Poliakov A."/>
            <person name="Porter A."/>
            <person name="Szajkowski L."/>
            <person name="Werner G."/>
            <person name="Zhou K."/>
            <person name="Grigoriev I.V."/>
            <person name="Rokhsar D.S."/>
            <person name="Grossman A.R."/>
        </authorList>
    </citation>
    <scope>NUCLEOTIDE SEQUENCE [LARGE SCALE GENOMIC DNA]</scope>
    <source>
        <strain evidence="3">CC-503</strain>
    </source>
</reference>
<protein>
    <submittedName>
        <fullName evidence="2">Uncharacterized protein</fullName>
    </submittedName>
</protein>
<feature type="compositionally biased region" description="Low complexity" evidence="1">
    <location>
        <begin position="324"/>
        <end position="334"/>
    </location>
</feature>